<dbReference type="InterPro" id="IPR013767">
    <property type="entry name" value="PAS_fold"/>
</dbReference>
<keyword evidence="5" id="KW-0597">Phosphoprotein</keyword>
<protein>
    <recommendedName>
        <fullName evidence="3">histidine kinase</fullName>
        <ecNumber evidence="3">2.7.13.3</ecNumber>
    </recommendedName>
</protein>
<dbReference type="InterPro" id="IPR000014">
    <property type="entry name" value="PAS"/>
</dbReference>
<evidence type="ECO:0000259" key="14">
    <source>
        <dbReference type="PROSITE" id="PS50112"/>
    </source>
</evidence>
<dbReference type="GO" id="GO:0000156">
    <property type="term" value="F:phosphorelay response regulator activity"/>
    <property type="evidence" value="ECO:0007669"/>
    <property type="project" value="TreeGrafter"/>
</dbReference>
<feature type="domain" description="PAS" evidence="14">
    <location>
        <begin position="205"/>
        <end position="257"/>
    </location>
</feature>
<keyword evidence="8" id="KW-0418">Kinase</keyword>
<dbReference type="SMART" id="SM00387">
    <property type="entry name" value="HATPase_c"/>
    <property type="match status" value="1"/>
</dbReference>
<keyword evidence="10 12" id="KW-0472">Membrane</keyword>
<evidence type="ECO:0000256" key="4">
    <source>
        <dbReference type="ARBA" id="ARBA00022475"/>
    </source>
</evidence>
<keyword evidence="6" id="KW-0808">Transferase</keyword>
<dbReference type="Pfam" id="PF00989">
    <property type="entry name" value="PAS"/>
    <property type="match status" value="1"/>
</dbReference>
<dbReference type="SUPFAM" id="SSF55874">
    <property type="entry name" value="ATPase domain of HSP90 chaperone/DNA topoisomerase II/histidine kinase"/>
    <property type="match status" value="1"/>
</dbReference>
<dbReference type="InterPro" id="IPR001610">
    <property type="entry name" value="PAC"/>
</dbReference>
<dbReference type="PRINTS" id="PR00344">
    <property type="entry name" value="BCTRLSENSOR"/>
</dbReference>
<dbReference type="GO" id="GO:0006355">
    <property type="term" value="P:regulation of DNA-templated transcription"/>
    <property type="evidence" value="ECO:0007669"/>
    <property type="project" value="InterPro"/>
</dbReference>
<dbReference type="InterPro" id="IPR035965">
    <property type="entry name" value="PAS-like_dom_sf"/>
</dbReference>
<dbReference type="NCBIfam" id="TIGR00229">
    <property type="entry name" value="sensory_box"/>
    <property type="match status" value="2"/>
</dbReference>
<dbReference type="GO" id="GO:0000155">
    <property type="term" value="F:phosphorelay sensor kinase activity"/>
    <property type="evidence" value="ECO:0007669"/>
    <property type="project" value="InterPro"/>
</dbReference>
<keyword evidence="7 12" id="KW-0812">Transmembrane</keyword>
<evidence type="ECO:0000256" key="12">
    <source>
        <dbReference type="SAM" id="Phobius"/>
    </source>
</evidence>
<dbReference type="PROSITE" id="PS50113">
    <property type="entry name" value="PAC"/>
    <property type="match status" value="1"/>
</dbReference>
<sequence precursor="true">MGKEALLALVNNAALLITFVVLYTVFYVKSTTSRQIPRQIISGFLLGMVTVGVMLNSWQLSPGVVFDTRSVALGLIGLFFGFIPSMISASMAVGLRILMGGEGTIPGISTILSSVSVGLIWQHHKRRDSCDRSLLELYLFGIVVHVFMLLCMLLLPSQSRETFFEIAALPVMIVYPAATMIVGWAMTGQIARKRGEAAESELASTSERLAVIVKNSPVAIISLDLDYKVTSWNEAAEEIFGWKCSEVLGKPLPYILETQKEDYERMNVETLKGLPVRGERFAQRTKDGREIIIKVYNAPIRDENGNLEGIFGILEDVTEQHKAELALKESELRFRKLYMNMNIGVAIYRVINEGDDVVFLDMNPSGCRITGVNREEILGRSVKAIFPSVVELGLYQRLIEVWKTSRPMHHPVRRYKDERIDFWADNYIYPDRSHEVVAIFEDVTQRELMLEELERRVKNRTEELEAANKELESFAYSVSHDLRAPLRAINGFSKIISDRYMSSLPEEGQRYLGFISKAGGDMSDLIDGLLEYSRIGRSSIHLNELPLKSIVDDCIATLNRRIEEEGAEVSIITDLPTVYANQSLLKRAVTNLLQNALTYHNVGSRPIVKISSKHHKGWVFLTIEDNGIGIEDRYHERIFNVFQRLHTDEEFPGTGIGLSIVKKSVLLMGGDVSLESIPGKGSKFTLKIKGV</sequence>
<dbReference type="PROSITE" id="PS50112">
    <property type="entry name" value="PAS"/>
    <property type="match status" value="1"/>
</dbReference>
<dbReference type="SMART" id="SM00086">
    <property type="entry name" value="PAC"/>
    <property type="match status" value="1"/>
</dbReference>
<dbReference type="STRING" id="660470.Theba_0855"/>
<feature type="transmembrane region" description="Helical" evidence="12">
    <location>
        <begin position="40"/>
        <end position="59"/>
    </location>
</feature>
<keyword evidence="4" id="KW-1003">Cell membrane</keyword>
<dbReference type="Pfam" id="PF13426">
    <property type="entry name" value="PAS_9"/>
    <property type="match status" value="1"/>
</dbReference>
<dbReference type="Pfam" id="PF02518">
    <property type="entry name" value="HATPase_c"/>
    <property type="match status" value="1"/>
</dbReference>
<dbReference type="SMART" id="SM00388">
    <property type="entry name" value="HisKA"/>
    <property type="match status" value="1"/>
</dbReference>
<organism evidence="16 17">
    <name type="scientific">Mesotoga prima MesG1.Ag.4.2</name>
    <dbReference type="NCBI Taxonomy" id="660470"/>
    <lineage>
        <taxon>Bacteria</taxon>
        <taxon>Thermotogati</taxon>
        <taxon>Thermotogota</taxon>
        <taxon>Thermotogae</taxon>
        <taxon>Kosmotogales</taxon>
        <taxon>Kosmotogaceae</taxon>
        <taxon>Mesotoga</taxon>
    </lineage>
</organism>
<dbReference type="GO" id="GO:0005886">
    <property type="term" value="C:plasma membrane"/>
    <property type="evidence" value="ECO:0007669"/>
    <property type="project" value="UniProtKB-SubCell"/>
</dbReference>
<keyword evidence="11" id="KW-0175">Coiled coil</keyword>
<evidence type="ECO:0000256" key="2">
    <source>
        <dbReference type="ARBA" id="ARBA00004651"/>
    </source>
</evidence>
<evidence type="ECO:0000259" key="15">
    <source>
        <dbReference type="PROSITE" id="PS50113"/>
    </source>
</evidence>
<comment type="subcellular location">
    <subcellularLocation>
        <location evidence="2">Cell membrane</location>
        <topology evidence="2">Multi-pass membrane protein</topology>
    </subcellularLocation>
</comment>
<dbReference type="Pfam" id="PF00512">
    <property type="entry name" value="HisKA"/>
    <property type="match status" value="1"/>
</dbReference>
<dbReference type="eggNOG" id="COG3829">
    <property type="taxonomic scope" value="Bacteria"/>
</dbReference>
<dbReference type="GO" id="GO:0071555">
    <property type="term" value="P:cell wall organization"/>
    <property type="evidence" value="ECO:0007669"/>
    <property type="project" value="InterPro"/>
</dbReference>
<dbReference type="GO" id="GO:0030295">
    <property type="term" value="F:protein kinase activator activity"/>
    <property type="evidence" value="ECO:0007669"/>
    <property type="project" value="TreeGrafter"/>
</dbReference>
<feature type="transmembrane region" description="Helical" evidence="12">
    <location>
        <begin position="135"/>
        <end position="155"/>
    </location>
</feature>
<dbReference type="SUPFAM" id="SSF47384">
    <property type="entry name" value="Homodimeric domain of signal transducing histidine kinase"/>
    <property type="match status" value="1"/>
</dbReference>
<evidence type="ECO:0000256" key="10">
    <source>
        <dbReference type="ARBA" id="ARBA00023136"/>
    </source>
</evidence>
<feature type="transmembrane region" description="Helical" evidence="12">
    <location>
        <begin position="71"/>
        <end position="93"/>
    </location>
</feature>
<comment type="catalytic activity">
    <reaction evidence="1">
        <text>ATP + protein L-histidine = ADP + protein N-phospho-L-histidine.</text>
        <dbReference type="EC" id="2.7.13.3"/>
    </reaction>
</comment>
<dbReference type="CDD" id="cd00130">
    <property type="entry name" value="PAS"/>
    <property type="match status" value="2"/>
</dbReference>
<evidence type="ECO:0000256" key="6">
    <source>
        <dbReference type="ARBA" id="ARBA00022679"/>
    </source>
</evidence>
<evidence type="ECO:0000313" key="17">
    <source>
        <dbReference type="Proteomes" id="UP000002881"/>
    </source>
</evidence>
<dbReference type="RefSeq" id="WP_014730605.1">
    <property type="nucleotide sequence ID" value="NC_017934.1"/>
</dbReference>
<feature type="domain" description="Histidine kinase" evidence="13">
    <location>
        <begin position="477"/>
        <end position="691"/>
    </location>
</feature>
<dbReference type="PANTHER" id="PTHR42878">
    <property type="entry name" value="TWO-COMPONENT HISTIDINE KINASE"/>
    <property type="match status" value="1"/>
</dbReference>
<dbReference type="EC" id="2.7.13.3" evidence="3"/>
<evidence type="ECO:0000256" key="8">
    <source>
        <dbReference type="ARBA" id="ARBA00022777"/>
    </source>
</evidence>
<dbReference type="Gene3D" id="3.30.565.10">
    <property type="entry name" value="Histidine kinase-like ATPase, C-terminal domain"/>
    <property type="match status" value="1"/>
</dbReference>
<dbReference type="PROSITE" id="PS50109">
    <property type="entry name" value="HIS_KIN"/>
    <property type="match status" value="1"/>
</dbReference>
<dbReference type="Pfam" id="PF07694">
    <property type="entry name" value="5TM-5TMR_LYT"/>
    <property type="match status" value="1"/>
</dbReference>
<keyword evidence="17" id="KW-1185">Reference proteome</keyword>
<dbReference type="FunFam" id="1.10.287.130:FF:000070">
    <property type="entry name" value="Histidine kinase sensor protein"/>
    <property type="match status" value="1"/>
</dbReference>
<dbReference type="HOGENOM" id="CLU_000445_114_71_0"/>
<proteinExistence type="predicted"/>
<dbReference type="GeneID" id="87106691"/>
<dbReference type="GO" id="GO:0007234">
    <property type="term" value="P:osmosensory signaling via phosphorelay pathway"/>
    <property type="evidence" value="ECO:0007669"/>
    <property type="project" value="TreeGrafter"/>
</dbReference>
<keyword evidence="9 12" id="KW-1133">Transmembrane helix</keyword>
<dbReference type="InterPro" id="IPR050351">
    <property type="entry name" value="BphY/WalK/GraS-like"/>
</dbReference>
<dbReference type="InterPro" id="IPR011620">
    <property type="entry name" value="Sig_transdc_His_kinase_LytS_TM"/>
</dbReference>
<evidence type="ECO:0000313" key="16">
    <source>
        <dbReference type="EMBL" id="AFK06566.1"/>
    </source>
</evidence>
<evidence type="ECO:0000256" key="5">
    <source>
        <dbReference type="ARBA" id="ARBA00022553"/>
    </source>
</evidence>
<evidence type="ECO:0000259" key="13">
    <source>
        <dbReference type="PROSITE" id="PS50109"/>
    </source>
</evidence>
<dbReference type="CDD" id="cd00082">
    <property type="entry name" value="HisKA"/>
    <property type="match status" value="1"/>
</dbReference>
<dbReference type="EMBL" id="CP003532">
    <property type="protein sequence ID" value="AFK06566.1"/>
    <property type="molecule type" value="Genomic_DNA"/>
</dbReference>
<feature type="transmembrane region" description="Helical" evidence="12">
    <location>
        <begin position="6"/>
        <end position="28"/>
    </location>
</feature>
<evidence type="ECO:0000256" key="9">
    <source>
        <dbReference type="ARBA" id="ARBA00022989"/>
    </source>
</evidence>
<evidence type="ECO:0000256" key="11">
    <source>
        <dbReference type="SAM" id="Coils"/>
    </source>
</evidence>
<dbReference type="SUPFAM" id="SSF55785">
    <property type="entry name" value="PYP-like sensor domain (PAS domain)"/>
    <property type="match status" value="2"/>
</dbReference>
<dbReference type="Gene3D" id="1.10.287.130">
    <property type="match status" value="1"/>
</dbReference>
<feature type="transmembrane region" description="Helical" evidence="12">
    <location>
        <begin position="167"/>
        <end position="186"/>
    </location>
</feature>
<dbReference type="InterPro" id="IPR003594">
    <property type="entry name" value="HATPase_dom"/>
</dbReference>
<feature type="coiled-coil region" evidence="11">
    <location>
        <begin position="443"/>
        <end position="470"/>
    </location>
</feature>
<accession>I2F3R3</accession>
<name>I2F3R3_9BACT</name>
<dbReference type="eggNOG" id="COG4251">
    <property type="taxonomic scope" value="Bacteria"/>
</dbReference>
<dbReference type="PANTHER" id="PTHR42878:SF15">
    <property type="entry name" value="BACTERIOPHYTOCHROME"/>
    <property type="match status" value="1"/>
</dbReference>
<gene>
    <name evidence="16" type="ORF">Theba_0855</name>
</gene>
<dbReference type="SMART" id="SM00091">
    <property type="entry name" value="PAS"/>
    <property type="match status" value="2"/>
</dbReference>
<dbReference type="InterPro" id="IPR003661">
    <property type="entry name" value="HisK_dim/P_dom"/>
</dbReference>
<reference evidence="16 17" key="1">
    <citation type="journal article" date="2012" name="Genome Biol. Evol.">
        <title>Genome Sequence of the Mesophilic Thermotogales Bacterium Mesotoga prima MesG1.Ag.4.2 Reveals the Largest Thermotogales Genome To Date.</title>
        <authorList>
            <person name="Zhaxybayeva O."/>
            <person name="Swithers K.S."/>
            <person name="Foght J."/>
            <person name="Green A.G."/>
            <person name="Bruce D."/>
            <person name="Detter C."/>
            <person name="Han S."/>
            <person name="Teshima H."/>
            <person name="Han J."/>
            <person name="Woyke T."/>
            <person name="Pitluck S."/>
            <person name="Nolan M."/>
            <person name="Ivanova N."/>
            <person name="Pati A."/>
            <person name="Land M.L."/>
            <person name="Dlutek M."/>
            <person name="Doolittle W.F."/>
            <person name="Noll K.M."/>
            <person name="Nesbo C.L."/>
        </authorList>
    </citation>
    <scope>NUCLEOTIDE SEQUENCE [LARGE SCALE GENOMIC DNA]</scope>
    <source>
        <strain evidence="17">mesG1.Ag.4.2</strain>
    </source>
</reference>
<dbReference type="Proteomes" id="UP000002881">
    <property type="component" value="Chromosome"/>
</dbReference>
<feature type="transmembrane region" description="Helical" evidence="12">
    <location>
        <begin position="105"/>
        <end position="123"/>
    </location>
</feature>
<dbReference type="InterPro" id="IPR036097">
    <property type="entry name" value="HisK_dim/P_sf"/>
</dbReference>
<dbReference type="KEGG" id="mpg:Theba_0855"/>
<dbReference type="Gene3D" id="3.30.450.20">
    <property type="entry name" value="PAS domain"/>
    <property type="match status" value="2"/>
</dbReference>
<feature type="domain" description="PAC" evidence="15">
    <location>
        <begin position="277"/>
        <end position="329"/>
    </location>
</feature>
<dbReference type="InterPro" id="IPR005467">
    <property type="entry name" value="His_kinase_dom"/>
</dbReference>
<evidence type="ECO:0000256" key="3">
    <source>
        <dbReference type="ARBA" id="ARBA00012438"/>
    </source>
</evidence>
<evidence type="ECO:0000256" key="1">
    <source>
        <dbReference type="ARBA" id="ARBA00000085"/>
    </source>
</evidence>
<dbReference type="InterPro" id="IPR036890">
    <property type="entry name" value="HATPase_C_sf"/>
</dbReference>
<dbReference type="AlphaFoldDB" id="I2F3R3"/>
<evidence type="ECO:0000256" key="7">
    <source>
        <dbReference type="ARBA" id="ARBA00022692"/>
    </source>
</evidence>
<dbReference type="InterPro" id="IPR004358">
    <property type="entry name" value="Sig_transdc_His_kin-like_C"/>
</dbReference>
<dbReference type="InterPro" id="IPR000700">
    <property type="entry name" value="PAS-assoc_C"/>
</dbReference>